<dbReference type="Pfam" id="PF10184">
    <property type="entry name" value="DUF2358"/>
    <property type="match status" value="1"/>
</dbReference>
<dbReference type="InterPro" id="IPR032710">
    <property type="entry name" value="NTF2-like_dom_sf"/>
</dbReference>
<evidence type="ECO:0000313" key="3">
    <source>
        <dbReference type="Proteomes" id="UP001489004"/>
    </source>
</evidence>
<evidence type="ECO:0000313" key="2">
    <source>
        <dbReference type="EMBL" id="KAK9829020.1"/>
    </source>
</evidence>
<keyword evidence="3" id="KW-1185">Reference proteome</keyword>
<dbReference type="PANTHER" id="PTHR34123:SF1">
    <property type="entry name" value="OS04G0578200 PROTEIN"/>
    <property type="match status" value="1"/>
</dbReference>
<name>A0AAW1R4W1_9CHLO</name>
<dbReference type="InterPro" id="IPR018790">
    <property type="entry name" value="DUF2358"/>
</dbReference>
<reference evidence="2 3" key="1">
    <citation type="journal article" date="2024" name="Nat. Commun.">
        <title>Phylogenomics reveals the evolutionary origins of lichenization in chlorophyte algae.</title>
        <authorList>
            <person name="Puginier C."/>
            <person name="Libourel C."/>
            <person name="Otte J."/>
            <person name="Skaloud P."/>
            <person name="Haon M."/>
            <person name="Grisel S."/>
            <person name="Petersen M."/>
            <person name="Berrin J.G."/>
            <person name="Delaux P.M."/>
            <person name="Dal Grande F."/>
            <person name="Keller J."/>
        </authorList>
    </citation>
    <scope>NUCLEOTIDE SEQUENCE [LARGE SCALE GENOMIC DNA]</scope>
    <source>
        <strain evidence="2 3">SAG 2043</strain>
    </source>
</reference>
<dbReference type="EMBL" id="JALJOR010000001">
    <property type="protein sequence ID" value="KAK9829020.1"/>
    <property type="molecule type" value="Genomic_DNA"/>
</dbReference>
<organism evidence="2 3">
    <name type="scientific">[Myrmecia] bisecta</name>
    <dbReference type="NCBI Taxonomy" id="41462"/>
    <lineage>
        <taxon>Eukaryota</taxon>
        <taxon>Viridiplantae</taxon>
        <taxon>Chlorophyta</taxon>
        <taxon>core chlorophytes</taxon>
        <taxon>Trebouxiophyceae</taxon>
        <taxon>Trebouxiales</taxon>
        <taxon>Trebouxiaceae</taxon>
        <taxon>Myrmecia</taxon>
    </lineage>
</organism>
<dbReference type="SUPFAM" id="SSF54427">
    <property type="entry name" value="NTF2-like"/>
    <property type="match status" value="1"/>
</dbReference>
<gene>
    <name evidence="2" type="ORF">WJX72_003447</name>
</gene>
<comment type="caution">
    <text evidence="2">The sequence shown here is derived from an EMBL/GenBank/DDBJ whole genome shotgun (WGS) entry which is preliminary data.</text>
</comment>
<dbReference type="Proteomes" id="UP001489004">
    <property type="component" value="Unassembled WGS sequence"/>
</dbReference>
<feature type="region of interest" description="Disordered" evidence="1">
    <location>
        <begin position="1"/>
        <end position="22"/>
    </location>
</feature>
<sequence length="282" mass="31117">MKVNLQLQRRCQDKRANPETPRTGVGLKAVWYAAEQFGNVVGLKKARQAKSVTGVQQDKMSREQVIASLRDDYQKDYFISGVGEMSAYEDDCLFADPFAGFRGVERFKKNVANLGSLLEDTQLDILEWQEREGEVQTKWRFSAILGLPWKPRLAAAGRTTHVFSKETGKVVKHLEEWDSEPGRVLRLLLKPTSRMPTNQWEVFFSAVDDGDVMGVWFALSGLVLKWSLPVVGVSLICKAFTGEGLPGVFLGSVEGLAYLGVAAGAGTQLWKLVKGMSGGEAG</sequence>
<dbReference type="PANTHER" id="PTHR34123">
    <property type="entry name" value="OS04G0578200 PROTEIN"/>
    <property type="match status" value="1"/>
</dbReference>
<evidence type="ECO:0000256" key="1">
    <source>
        <dbReference type="SAM" id="MobiDB-lite"/>
    </source>
</evidence>
<proteinExistence type="predicted"/>
<protein>
    <submittedName>
        <fullName evidence="2">Uncharacterized protein</fullName>
    </submittedName>
</protein>
<dbReference type="AlphaFoldDB" id="A0AAW1R4W1"/>
<accession>A0AAW1R4W1</accession>